<evidence type="ECO:0000313" key="2">
    <source>
        <dbReference type="Proteomes" id="UP000239736"/>
    </source>
</evidence>
<name>A0A2S5JEH6_9RHOB</name>
<dbReference type="AlphaFoldDB" id="A0A2S5JEH6"/>
<dbReference type="EMBL" id="PRDS01000008">
    <property type="protein sequence ID" value="PPB79873.1"/>
    <property type="molecule type" value="Genomic_DNA"/>
</dbReference>
<dbReference type="RefSeq" id="WP_104072040.1">
    <property type="nucleotide sequence ID" value="NZ_PRDS01000008.1"/>
</dbReference>
<comment type="caution">
    <text evidence="1">The sequence shown here is derived from an EMBL/GenBank/DDBJ whole genome shotgun (WGS) entry which is preliminary data.</text>
</comment>
<keyword evidence="2" id="KW-1185">Reference proteome</keyword>
<dbReference type="Proteomes" id="UP000239736">
    <property type="component" value="Unassembled WGS sequence"/>
</dbReference>
<reference evidence="1 2" key="1">
    <citation type="submission" date="2018-01" db="EMBL/GenBank/DDBJ databases">
        <title>Genomic Encyclopedia of Archaeal and Bacterial Type Strains, Phase II (KMG-II): from individual species to whole genera.</title>
        <authorList>
            <person name="Goeker M."/>
        </authorList>
    </citation>
    <scope>NUCLEOTIDE SEQUENCE [LARGE SCALE GENOMIC DNA]</scope>
    <source>
        <strain evidence="1 2">DSM 12048</strain>
    </source>
</reference>
<dbReference type="OrthoDB" id="5339359at2"/>
<gene>
    <name evidence="1" type="ORF">LV82_02430</name>
</gene>
<accession>A0A2S5JEH6</accession>
<evidence type="ECO:0008006" key="3">
    <source>
        <dbReference type="Google" id="ProtNLM"/>
    </source>
</evidence>
<sequence length="191" mass="21782">MGAALHRWRGVFLALLVASCVSVDRRDVRDPDIVRALQAAIADLSSDVLPEEAARAAHIAHDWPLELARRYRVTDPPLIHNTKVNLGLRERGLCWHWAEDMQRRLQAEQFRSLEIRRAIALPSGIGIDHSTAVIVARGRPIEEGIVIDPWRWGGRLFWAPVAKDVRYRWQPQEKVLAQRRVRLQAGFALSN</sequence>
<organism evidence="1 2">
    <name type="scientific">Albidovulum inexpectatum</name>
    <dbReference type="NCBI Taxonomy" id="196587"/>
    <lineage>
        <taxon>Bacteria</taxon>
        <taxon>Pseudomonadati</taxon>
        <taxon>Pseudomonadota</taxon>
        <taxon>Alphaproteobacteria</taxon>
        <taxon>Rhodobacterales</taxon>
        <taxon>Paracoccaceae</taxon>
        <taxon>Albidovulum</taxon>
    </lineage>
</organism>
<dbReference type="PROSITE" id="PS51257">
    <property type="entry name" value="PROKAR_LIPOPROTEIN"/>
    <property type="match status" value="1"/>
</dbReference>
<evidence type="ECO:0000313" key="1">
    <source>
        <dbReference type="EMBL" id="PPB79873.1"/>
    </source>
</evidence>
<proteinExistence type="predicted"/>
<protein>
    <recommendedName>
        <fullName evidence="3">Lipoprotein</fullName>
    </recommendedName>
</protein>